<dbReference type="Proteomes" id="UP000254601">
    <property type="component" value="Unassembled WGS sequence"/>
</dbReference>
<accession>A0A380MN37</accession>
<proteinExistence type="predicted"/>
<evidence type="ECO:0000313" key="1">
    <source>
        <dbReference type="EMBL" id="SUO93313.1"/>
    </source>
</evidence>
<sequence length="141" mass="16306">MPSSSNVFQTPEQLAEKIFLRCVGEKPEFQLHQRYQSILMHHLPKSWRHRVLFQNVSNGIWTLSVADNAQAFQLRFMLPEISQALAEHLPNPPKLKVQANPALWKHLPKPSVTPNSIHAREISQEKALATIDECLNYFKMR</sequence>
<name>A0A380MN37_9GAMM</name>
<protein>
    <recommendedName>
        <fullName evidence="3">Zn-ribbon-containing, possibly RNA-binding protein and truncated derivatives</fullName>
    </recommendedName>
</protein>
<organism evidence="1 2">
    <name type="scientific">Suttonella ornithocola</name>
    <dbReference type="NCBI Taxonomy" id="279832"/>
    <lineage>
        <taxon>Bacteria</taxon>
        <taxon>Pseudomonadati</taxon>
        <taxon>Pseudomonadota</taxon>
        <taxon>Gammaproteobacteria</taxon>
        <taxon>Cardiobacteriales</taxon>
        <taxon>Cardiobacteriaceae</taxon>
        <taxon>Suttonella</taxon>
    </lineage>
</organism>
<gene>
    <name evidence="1" type="ORF">NCTC13337_00157</name>
</gene>
<reference evidence="1 2" key="1">
    <citation type="submission" date="2018-06" db="EMBL/GenBank/DDBJ databases">
        <authorList>
            <consortium name="Pathogen Informatics"/>
            <person name="Doyle S."/>
        </authorList>
    </citation>
    <scope>NUCLEOTIDE SEQUENCE [LARGE SCALE GENOMIC DNA]</scope>
    <source>
        <strain evidence="1 2">NCTC13337</strain>
    </source>
</reference>
<dbReference type="AlphaFoldDB" id="A0A380MN37"/>
<dbReference type="EMBL" id="UHIC01000001">
    <property type="protein sequence ID" value="SUO93313.1"/>
    <property type="molecule type" value="Genomic_DNA"/>
</dbReference>
<evidence type="ECO:0008006" key="3">
    <source>
        <dbReference type="Google" id="ProtNLM"/>
    </source>
</evidence>
<keyword evidence="2" id="KW-1185">Reference proteome</keyword>
<dbReference type="RefSeq" id="WP_072575679.1">
    <property type="nucleotide sequence ID" value="NZ_LWHB01000020.1"/>
</dbReference>
<evidence type="ECO:0000313" key="2">
    <source>
        <dbReference type="Proteomes" id="UP000254601"/>
    </source>
</evidence>